<dbReference type="PANTHER" id="PTHR11092">
    <property type="entry name" value="SUGAR NUCLEOTIDE EPIMERASE RELATED"/>
    <property type="match status" value="1"/>
</dbReference>
<organism evidence="4 5">
    <name type="scientific">Microbacterium algihabitans</name>
    <dbReference type="NCBI Taxonomy" id="3075992"/>
    <lineage>
        <taxon>Bacteria</taxon>
        <taxon>Bacillati</taxon>
        <taxon>Actinomycetota</taxon>
        <taxon>Actinomycetes</taxon>
        <taxon>Micrococcales</taxon>
        <taxon>Microbacteriaceae</taxon>
        <taxon>Microbacterium</taxon>
    </lineage>
</organism>
<dbReference type="Pfam" id="PF08338">
    <property type="entry name" value="DUF1731"/>
    <property type="match status" value="1"/>
</dbReference>
<feature type="domain" description="DUF1731" evidence="3">
    <location>
        <begin position="251"/>
        <end position="298"/>
    </location>
</feature>
<gene>
    <name evidence="4" type="ORF">RWH43_00245</name>
</gene>
<dbReference type="InterPro" id="IPR036291">
    <property type="entry name" value="NAD(P)-bd_dom_sf"/>
</dbReference>
<dbReference type="InterPro" id="IPR010099">
    <property type="entry name" value="SDR39U1"/>
</dbReference>
<comment type="similarity">
    <text evidence="1">Belongs to the NAD(P)-dependent epimerase/dehydratase family. SDR39U1 subfamily.</text>
</comment>
<protein>
    <submittedName>
        <fullName evidence="4">TIGR01777 family oxidoreductase</fullName>
    </submittedName>
</protein>
<evidence type="ECO:0000313" key="5">
    <source>
        <dbReference type="Proteomes" id="UP001256673"/>
    </source>
</evidence>
<dbReference type="InterPro" id="IPR001509">
    <property type="entry name" value="Epimerase_deHydtase"/>
</dbReference>
<evidence type="ECO:0000256" key="1">
    <source>
        <dbReference type="ARBA" id="ARBA00009353"/>
    </source>
</evidence>
<dbReference type="InterPro" id="IPR013549">
    <property type="entry name" value="DUF1731"/>
</dbReference>
<dbReference type="RefSeq" id="WP_316000354.1">
    <property type="nucleotide sequence ID" value="NZ_JAWDIU010000001.1"/>
</dbReference>
<dbReference type="EMBL" id="JAWDIU010000001">
    <property type="protein sequence ID" value="MDU0325171.1"/>
    <property type="molecule type" value="Genomic_DNA"/>
</dbReference>
<evidence type="ECO:0000313" key="4">
    <source>
        <dbReference type="EMBL" id="MDU0325171.1"/>
    </source>
</evidence>
<accession>A0ABU3RQJ3</accession>
<dbReference type="NCBIfam" id="TIGR01777">
    <property type="entry name" value="yfcH"/>
    <property type="match status" value="1"/>
</dbReference>
<dbReference type="Proteomes" id="UP001256673">
    <property type="component" value="Unassembled WGS sequence"/>
</dbReference>
<sequence length="306" mass="32087">MPETPARRVVLAGASGLIGSALADSLRADGVEVTSLVRHTPTGSHEVQWMKDAAPLDPEVLAGADAVVCLNGASIGRFPWTPSYKSTLLWSRITPTRTLAAAVRALGADAPALINASATGYYGSQPGAVLTETSKRGSGLLADICVDWEAAAREAGDHARVAMLRTSPVVHEQGVLKPLLLLTKLGVSGPIGRGTQVWPWISLDDEVRAIRHVIDSDIVGPVNLTGPTRATANDLGFALARRMNRPYALRAPVFAVKLALGKDATEALLTSDADVKPSVLEESGFTFTHRTVEEAVASAVPAHDAA</sequence>
<evidence type="ECO:0000259" key="2">
    <source>
        <dbReference type="Pfam" id="PF01370"/>
    </source>
</evidence>
<reference evidence="4 5" key="1">
    <citation type="submission" date="2023-09" db="EMBL/GenBank/DDBJ databases">
        <title>Microbacterium fusihabitans sp. nov., Microbacterium phycihabitans sp. nov., and Microbacterium cervinum sp. nov., isolated from dried seaweeds of beach.</title>
        <authorList>
            <person name="Lee S.D."/>
        </authorList>
    </citation>
    <scope>NUCLEOTIDE SEQUENCE [LARGE SCALE GENOMIC DNA]</scope>
    <source>
        <strain evidence="4 5">KSW2-21</strain>
    </source>
</reference>
<dbReference type="Pfam" id="PF01370">
    <property type="entry name" value="Epimerase"/>
    <property type="match status" value="1"/>
</dbReference>
<feature type="domain" description="NAD-dependent epimerase/dehydratase" evidence="2">
    <location>
        <begin position="9"/>
        <end position="216"/>
    </location>
</feature>
<keyword evidence="5" id="KW-1185">Reference proteome</keyword>
<dbReference type="SUPFAM" id="SSF51735">
    <property type="entry name" value="NAD(P)-binding Rossmann-fold domains"/>
    <property type="match status" value="1"/>
</dbReference>
<evidence type="ECO:0000259" key="3">
    <source>
        <dbReference type="Pfam" id="PF08338"/>
    </source>
</evidence>
<dbReference type="PANTHER" id="PTHR11092:SF0">
    <property type="entry name" value="EPIMERASE FAMILY PROTEIN SDR39U1"/>
    <property type="match status" value="1"/>
</dbReference>
<proteinExistence type="inferred from homology"/>
<comment type="caution">
    <text evidence="4">The sequence shown here is derived from an EMBL/GenBank/DDBJ whole genome shotgun (WGS) entry which is preliminary data.</text>
</comment>
<dbReference type="Gene3D" id="3.40.50.720">
    <property type="entry name" value="NAD(P)-binding Rossmann-like Domain"/>
    <property type="match status" value="1"/>
</dbReference>
<name>A0ABU3RQJ3_9MICO</name>